<dbReference type="SUPFAM" id="SSF51735">
    <property type="entry name" value="NAD(P)-binding Rossmann-fold domains"/>
    <property type="match status" value="1"/>
</dbReference>
<evidence type="ECO:0008006" key="6">
    <source>
        <dbReference type="Google" id="ProtNLM"/>
    </source>
</evidence>
<evidence type="ECO:0000256" key="1">
    <source>
        <dbReference type="ARBA" id="ARBA00006484"/>
    </source>
</evidence>
<reference evidence="4 5" key="1">
    <citation type="journal article" date="2016" name="Front. Microbiol.">
        <title>Microevolution Analysis of Bacillus coahuilensis Unveils Differences in Phosphorus Acquisition Strategies and Their Regulation.</title>
        <authorList>
            <person name="Gomez-Lunar Z."/>
            <person name="Hernandez-Gonzalez I."/>
            <person name="Rodriguez-Torres M.D."/>
            <person name="Souza V."/>
            <person name="Olmedo-Alvarez G."/>
        </authorList>
    </citation>
    <scope>NUCLEOTIDE SEQUENCE [LARGE SCALE GENOMIC DNA]</scope>
    <source>
        <strain evidence="5">p1.1.43</strain>
    </source>
</reference>
<gene>
    <name evidence="4" type="ORF">Q75_02455</name>
</gene>
<dbReference type="PANTHER" id="PTHR44196">
    <property type="entry name" value="DEHYDROGENASE/REDUCTASE SDR FAMILY MEMBER 7B"/>
    <property type="match status" value="1"/>
</dbReference>
<dbReference type="AlphaFoldDB" id="A0A147KBI2"/>
<dbReference type="InterPro" id="IPR036291">
    <property type="entry name" value="NAD(P)-bd_dom_sf"/>
</dbReference>
<comment type="similarity">
    <text evidence="1 3">Belongs to the short-chain dehydrogenases/reductases (SDR) family.</text>
</comment>
<dbReference type="GO" id="GO:0016491">
    <property type="term" value="F:oxidoreductase activity"/>
    <property type="evidence" value="ECO:0007669"/>
    <property type="project" value="UniProtKB-KW"/>
</dbReference>
<evidence type="ECO:0000256" key="3">
    <source>
        <dbReference type="RuleBase" id="RU000363"/>
    </source>
</evidence>
<evidence type="ECO:0000256" key="2">
    <source>
        <dbReference type="ARBA" id="ARBA00023002"/>
    </source>
</evidence>
<keyword evidence="5" id="KW-1185">Reference proteome</keyword>
<dbReference type="InterPro" id="IPR002347">
    <property type="entry name" value="SDR_fam"/>
</dbReference>
<proteinExistence type="inferred from homology"/>
<evidence type="ECO:0000313" key="5">
    <source>
        <dbReference type="Proteomes" id="UP000074108"/>
    </source>
</evidence>
<dbReference type="InterPro" id="IPR020904">
    <property type="entry name" value="Sc_DH/Rdtase_CS"/>
</dbReference>
<dbReference type="CDD" id="cd05233">
    <property type="entry name" value="SDR_c"/>
    <property type="match status" value="1"/>
</dbReference>
<dbReference type="PATRIC" id="fig|1150625.3.peg.525"/>
<dbReference type="Pfam" id="PF00106">
    <property type="entry name" value="adh_short"/>
    <property type="match status" value="1"/>
</dbReference>
<dbReference type="PRINTS" id="PR00080">
    <property type="entry name" value="SDRFAMILY"/>
</dbReference>
<comment type="caution">
    <text evidence="4">The sequence shown here is derived from an EMBL/GenBank/DDBJ whole genome shotgun (WGS) entry which is preliminary data.</text>
</comment>
<dbReference type="PANTHER" id="PTHR44196:SF1">
    <property type="entry name" value="DEHYDROGENASE_REDUCTASE SDR FAMILY MEMBER 7B"/>
    <property type="match status" value="1"/>
</dbReference>
<dbReference type="Gene3D" id="3.40.50.720">
    <property type="entry name" value="NAD(P)-binding Rossmann-like Domain"/>
    <property type="match status" value="1"/>
</dbReference>
<dbReference type="RefSeq" id="WP_059350248.1">
    <property type="nucleotide sequence ID" value="NZ_LDYG01000010.1"/>
</dbReference>
<dbReference type="STRING" id="1150625.Q75_02455"/>
<dbReference type="PROSITE" id="PS00061">
    <property type="entry name" value="ADH_SHORT"/>
    <property type="match status" value="1"/>
</dbReference>
<name>A0A147KBI2_9BACI</name>
<sequence length="221" mass="24429">MKSVCITGANSGLGKALSEAFHSKGYFIHLVGRNKQALEEVKQQLPNSDSILCDLSLQENVESLFTHLSLEHPVEIFINNAGIGCFGPLKEVTREALERTFQVNTLAPILLAKHYLDYCVGKSFTPQIINIISTAGLRGKVNESVYAASKFALRGFGESLQKEYEGSARVVNAYMGGMNTPFWENSSHVADPSRFRTPKEVANWIAAHHETEDTIILESKK</sequence>
<accession>A0A147KBI2</accession>
<protein>
    <recommendedName>
        <fullName evidence="6">Short-chain dehydrogenase</fullName>
    </recommendedName>
</protein>
<dbReference type="PRINTS" id="PR00081">
    <property type="entry name" value="GDHRDH"/>
</dbReference>
<dbReference type="Proteomes" id="UP000074108">
    <property type="component" value="Unassembled WGS sequence"/>
</dbReference>
<dbReference type="GO" id="GO:0016020">
    <property type="term" value="C:membrane"/>
    <property type="evidence" value="ECO:0007669"/>
    <property type="project" value="TreeGrafter"/>
</dbReference>
<keyword evidence="2" id="KW-0560">Oxidoreductase</keyword>
<dbReference type="EMBL" id="LDYG01000010">
    <property type="protein sequence ID" value="KUP08503.1"/>
    <property type="molecule type" value="Genomic_DNA"/>
</dbReference>
<organism evidence="4 5">
    <name type="scientific">Bacillus coahuilensis p1.1.43</name>
    <dbReference type="NCBI Taxonomy" id="1150625"/>
    <lineage>
        <taxon>Bacteria</taxon>
        <taxon>Bacillati</taxon>
        <taxon>Bacillota</taxon>
        <taxon>Bacilli</taxon>
        <taxon>Bacillales</taxon>
        <taxon>Bacillaceae</taxon>
        <taxon>Bacillus</taxon>
    </lineage>
</organism>
<dbReference type="OrthoDB" id="9775296at2"/>
<evidence type="ECO:0000313" key="4">
    <source>
        <dbReference type="EMBL" id="KUP08503.1"/>
    </source>
</evidence>